<reference evidence="2" key="1">
    <citation type="submission" date="2016-10" db="EMBL/GenBank/DDBJ databases">
        <authorList>
            <person name="Varghese N."/>
            <person name="Submissions S."/>
        </authorList>
    </citation>
    <scope>NUCLEOTIDE SEQUENCE [LARGE SCALE GENOMIC DNA]</scope>
    <source>
        <strain evidence="2">CGMCC 1.8895</strain>
    </source>
</reference>
<dbReference type="InterPro" id="IPR015421">
    <property type="entry name" value="PyrdxlP-dep_Trfase_major"/>
</dbReference>
<dbReference type="Proteomes" id="UP000199008">
    <property type="component" value="Unassembled WGS sequence"/>
</dbReference>
<dbReference type="Gene3D" id="3.90.1150.60">
    <property type="entry name" value="Methioning gamme-lyase, C-terminal domain"/>
    <property type="match status" value="1"/>
</dbReference>
<gene>
    <name evidence="1" type="ORF">SAMN05216216_101218</name>
</gene>
<name>A0A1G9AFM3_9BACL</name>
<dbReference type="RefSeq" id="WP_092983794.1">
    <property type="nucleotide sequence ID" value="NZ_FNFY01000001.1"/>
</dbReference>
<dbReference type="InterPro" id="IPR009651">
    <property type="entry name" value="Met_g_lyase_put"/>
</dbReference>
<dbReference type="OrthoDB" id="9764766at2"/>
<proteinExistence type="predicted"/>
<dbReference type="GO" id="GO:0016829">
    <property type="term" value="F:lyase activity"/>
    <property type="evidence" value="ECO:0007669"/>
    <property type="project" value="UniProtKB-KW"/>
</dbReference>
<keyword evidence="1" id="KW-0456">Lyase</keyword>
<dbReference type="Pfam" id="PF06838">
    <property type="entry name" value="Met_gamma_lyase"/>
    <property type="match status" value="1"/>
</dbReference>
<dbReference type="AlphaFoldDB" id="A0A1G9AFM3"/>
<sequence>MTTLAVQNLIEESLEEIEPIIKENKKLGYKNFSKVMAAFLGNEVTDTDFSGTTGYGYNDIGRDKLEDIYRDVFRAEDALVRSQIISGTHAISLVLLSLLKKGDELLYITGTPYDTLEKVVGSSKEDIGSLYDEGVSYKEVDLKDDTFDTEAILETITEKTKVIGIQRSRGYSLRASTTIDEIEKVCRTIKERYPGVIIFVDNCYGEFVEDREPLEAGADIIAGSLIKNPGGGLAKMGGYIAGRRDLVERVSYRLTVPGIGKEMGASLNALGDMFQGFYMAPHAVVESLNGAVLTSHVLRKIGMTTDPAPADKRTDLIQTVSFNSENEMIRFTQMIQKASPVNAKFMPIPDLIPGYQNPVIMAAGTFVQGASLELSADGPIRPPYTVFVQGGLVMEHVIFALHMALEELI</sequence>
<dbReference type="EMBL" id="FNFY01000001">
    <property type="protein sequence ID" value="SDK25325.1"/>
    <property type="molecule type" value="Genomic_DNA"/>
</dbReference>
<dbReference type="PANTHER" id="PTHR46658:SF1">
    <property type="entry name" value="CYS OR MET METABOLISM PYRIDOXAL-PHOSPHATE-DEPENDENT ENZYME"/>
    <property type="match status" value="1"/>
</dbReference>
<dbReference type="SUPFAM" id="SSF53383">
    <property type="entry name" value="PLP-dependent transferases"/>
    <property type="match status" value="1"/>
</dbReference>
<evidence type="ECO:0000313" key="2">
    <source>
        <dbReference type="Proteomes" id="UP000199008"/>
    </source>
</evidence>
<accession>A0A1G9AFM3</accession>
<keyword evidence="2" id="KW-1185">Reference proteome</keyword>
<protein>
    <submittedName>
        <fullName evidence="1">Cystathionine beta-lyase family protein involved in aluminum resistance</fullName>
    </submittedName>
</protein>
<dbReference type="Gene3D" id="3.40.640.10">
    <property type="entry name" value="Type I PLP-dependent aspartate aminotransferase-like (Major domain)"/>
    <property type="match status" value="1"/>
</dbReference>
<dbReference type="InterPro" id="IPR015424">
    <property type="entry name" value="PyrdxlP-dep_Trfase"/>
</dbReference>
<evidence type="ECO:0000313" key="1">
    <source>
        <dbReference type="EMBL" id="SDK25325.1"/>
    </source>
</evidence>
<organism evidence="1 2">
    <name type="scientific">Lacicoccus qingdaonensis</name>
    <dbReference type="NCBI Taxonomy" id="576118"/>
    <lineage>
        <taxon>Bacteria</taxon>
        <taxon>Bacillati</taxon>
        <taxon>Bacillota</taxon>
        <taxon>Bacilli</taxon>
        <taxon>Bacillales</taxon>
        <taxon>Salinicoccaceae</taxon>
        <taxon>Lacicoccus</taxon>
    </lineage>
</organism>
<dbReference type="PANTHER" id="PTHR46658">
    <property type="entry name" value="CYS OR MET METABOLISM PYRIDOXAL-PHOSPHATE-DEPENDENT ENZYME"/>
    <property type="match status" value="1"/>
</dbReference>
<dbReference type="STRING" id="576118.SAMN05216216_101218"/>